<evidence type="ECO:0000313" key="5">
    <source>
        <dbReference type="Proteomes" id="UP000481153"/>
    </source>
</evidence>
<keyword evidence="2" id="KW-0472">Membrane</keyword>
<dbReference type="VEuPathDB" id="FungiDB:AeMF1_012105"/>
<evidence type="ECO:0000256" key="1">
    <source>
        <dbReference type="ARBA" id="ARBA00009199"/>
    </source>
</evidence>
<dbReference type="InterPro" id="IPR036928">
    <property type="entry name" value="AS_sf"/>
</dbReference>
<dbReference type="SUPFAM" id="SSF75304">
    <property type="entry name" value="Amidase signature (AS) enzymes"/>
    <property type="match status" value="1"/>
</dbReference>
<sequence>MNPLSPRTSKSSLFPVEFLSITIYLRKLAIYVNLPNFLIETTIPGTTWFILDFAVHWTHKMSATDGQTTASGVVDLIPIEAPRLTGFVLSIFAFLTTLPVVGNWLLMKIKADNQCQHVRDFAATLTHLMPIYMPIQAPSVETMQEHTQLAASFTVDGLAETKALSELQGNDSEFRRWTIQDFTRAYRAGKITPLQVISTVLDSIEASNSLSPPLLAFIKVNRDDVLQQAKASTERYAQRKVLGPLDGVPIGVKDELDVIGYTTSCGTNFLGGDKIATADAGPIARLRKAGAVIVGKTNMHEIGIGTFGINVVTGTPRNPYNDQHMTGGSSSGSAAAVAAGLVPLAIGCDGGGSIRIPSGLCGVVGLKATFMRIPYHFQAAPSVANVGPLAATVQDAALAYAIMSGGDPGLTDSLVQPPPFLLPPSKQLGKLHVGVFPEYVQGSDPEVIAAYNGTVEVLKELGAELVDVQIPHLRAIHMAHSITILTEMNLHFDGTPLHLFTPDTRVTMGVGKMMDSADFLAAQKVRAFAAKVTDELFDKVDIFLTPTTATLAPRLENDVFTSGLSELTLTTGLMRFIVLGNIVGIPGISVPVAFDSATHLPTSVLLQANHWNEHKLFHVARILESHASTQKPSIYYSILHPNTN</sequence>
<name>A0A6G0XSZ5_9STRA</name>
<dbReference type="InterPro" id="IPR020556">
    <property type="entry name" value="Amidase_CS"/>
</dbReference>
<feature type="transmembrane region" description="Helical" evidence="2">
    <location>
        <begin position="84"/>
        <end position="106"/>
    </location>
</feature>
<organism evidence="4 5">
    <name type="scientific">Aphanomyces euteiches</name>
    <dbReference type="NCBI Taxonomy" id="100861"/>
    <lineage>
        <taxon>Eukaryota</taxon>
        <taxon>Sar</taxon>
        <taxon>Stramenopiles</taxon>
        <taxon>Oomycota</taxon>
        <taxon>Saprolegniomycetes</taxon>
        <taxon>Saprolegniales</taxon>
        <taxon>Verrucalvaceae</taxon>
        <taxon>Aphanomyces</taxon>
    </lineage>
</organism>
<dbReference type="PROSITE" id="PS00571">
    <property type="entry name" value="AMIDASES"/>
    <property type="match status" value="1"/>
</dbReference>
<dbReference type="Proteomes" id="UP000481153">
    <property type="component" value="Unassembled WGS sequence"/>
</dbReference>
<dbReference type="PANTHER" id="PTHR11895">
    <property type="entry name" value="TRANSAMIDASE"/>
    <property type="match status" value="1"/>
</dbReference>
<dbReference type="Pfam" id="PF01425">
    <property type="entry name" value="Amidase"/>
    <property type="match status" value="1"/>
</dbReference>
<accession>A0A6G0XSZ5</accession>
<dbReference type="Gene3D" id="3.90.1300.10">
    <property type="entry name" value="Amidase signature (AS) domain"/>
    <property type="match status" value="1"/>
</dbReference>
<dbReference type="InterPro" id="IPR000120">
    <property type="entry name" value="Amidase"/>
</dbReference>
<comment type="similarity">
    <text evidence="1">Belongs to the amidase family.</text>
</comment>
<dbReference type="GO" id="GO:0003824">
    <property type="term" value="F:catalytic activity"/>
    <property type="evidence" value="ECO:0007669"/>
    <property type="project" value="InterPro"/>
</dbReference>
<dbReference type="InterPro" id="IPR023631">
    <property type="entry name" value="Amidase_dom"/>
</dbReference>
<keyword evidence="2" id="KW-1133">Transmembrane helix</keyword>
<evidence type="ECO:0000259" key="3">
    <source>
        <dbReference type="Pfam" id="PF01425"/>
    </source>
</evidence>
<proteinExistence type="inferred from homology"/>
<comment type="caution">
    <text evidence="4">The sequence shown here is derived from an EMBL/GenBank/DDBJ whole genome shotgun (WGS) entry which is preliminary data.</text>
</comment>
<keyword evidence="2" id="KW-0812">Transmembrane</keyword>
<gene>
    <name evidence="4" type="ORF">Ae201684_001781</name>
</gene>
<dbReference type="PANTHER" id="PTHR11895:SF67">
    <property type="entry name" value="AMIDASE DOMAIN-CONTAINING PROTEIN"/>
    <property type="match status" value="1"/>
</dbReference>
<dbReference type="AlphaFoldDB" id="A0A6G0XSZ5"/>
<protein>
    <recommendedName>
        <fullName evidence="3">Amidase domain-containing protein</fullName>
    </recommendedName>
</protein>
<dbReference type="EMBL" id="VJMJ01000014">
    <property type="protein sequence ID" value="KAF0743520.1"/>
    <property type="molecule type" value="Genomic_DNA"/>
</dbReference>
<keyword evidence="5" id="KW-1185">Reference proteome</keyword>
<feature type="domain" description="Amidase" evidence="3">
    <location>
        <begin position="202"/>
        <end position="616"/>
    </location>
</feature>
<evidence type="ECO:0000313" key="4">
    <source>
        <dbReference type="EMBL" id="KAF0743520.1"/>
    </source>
</evidence>
<reference evidence="4 5" key="1">
    <citation type="submission" date="2019-07" db="EMBL/GenBank/DDBJ databases">
        <title>Genomics analysis of Aphanomyces spp. identifies a new class of oomycete effector associated with host adaptation.</title>
        <authorList>
            <person name="Gaulin E."/>
        </authorList>
    </citation>
    <scope>NUCLEOTIDE SEQUENCE [LARGE SCALE GENOMIC DNA]</scope>
    <source>
        <strain evidence="4 5">ATCC 201684</strain>
    </source>
</reference>
<evidence type="ECO:0000256" key="2">
    <source>
        <dbReference type="SAM" id="Phobius"/>
    </source>
</evidence>